<gene>
    <name evidence="5" type="ORF">DJ013_12525</name>
</gene>
<evidence type="ECO:0000259" key="4">
    <source>
        <dbReference type="PROSITE" id="PS01124"/>
    </source>
</evidence>
<dbReference type="GO" id="GO:0043565">
    <property type="term" value="F:sequence-specific DNA binding"/>
    <property type="evidence" value="ECO:0007669"/>
    <property type="project" value="InterPro"/>
</dbReference>
<name>A0A2Z4GCX2_9BACT</name>
<dbReference type="Pfam" id="PF12833">
    <property type="entry name" value="HTH_18"/>
    <property type="match status" value="1"/>
</dbReference>
<dbReference type="InterPro" id="IPR018060">
    <property type="entry name" value="HTH_AraC"/>
</dbReference>
<evidence type="ECO:0000256" key="2">
    <source>
        <dbReference type="ARBA" id="ARBA00023125"/>
    </source>
</evidence>
<dbReference type="SMART" id="SM00342">
    <property type="entry name" value="HTH_ARAC"/>
    <property type="match status" value="1"/>
</dbReference>
<dbReference type="EMBL" id="CP029480">
    <property type="protein sequence ID" value="AWV98950.1"/>
    <property type="molecule type" value="Genomic_DNA"/>
</dbReference>
<keyword evidence="3" id="KW-0804">Transcription</keyword>
<keyword evidence="1" id="KW-0805">Transcription regulation</keyword>
<dbReference type="PROSITE" id="PS01124">
    <property type="entry name" value="HTH_ARAC_FAMILY_2"/>
    <property type="match status" value="1"/>
</dbReference>
<accession>A0A2Z4GCX2</accession>
<protein>
    <recommendedName>
        <fullName evidence="4">HTH araC/xylS-type domain-containing protein</fullName>
    </recommendedName>
</protein>
<dbReference type="PROSITE" id="PS00041">
    <property type="entry name" value="HTH_ARAC_FAMILY_1"/>
    <property type="match status" value="1"/>
</dbReference>
<organism evidence="5 6">
    <name type="scientific">Arcticibacterium luteifluviistationis</name>
    <dbReference type="NCBI Taxonomy" id="1784714"/>
    <lineage>
        <taxon>Bacteria</taxon>
        <taxon>Pseudomonadati</taxon>
        <taxon>Bacteroidota</taxon>
        <taxon>Cytophagia</taxon>
        <taxon>Cytophagales</taxon>
        <taxon>Leadbetterellaceae</taxon>
        <taxon>Arcticibacterium</taxon>
    </lineage>
</organism>
<dbReference type="RefSeq" id="WP_111372143.1">
    <property type="nucleotide sequence ID" value="NZ_CP029480.1"/>
</dbReference>
<keyword evidence="6" id="KW-1185">Reference proteome</keyword>
<dbReference type="SUPFAM" id="SSF46689">
    <property type="entry name" value="Homeodomain-like"/>
    <property type="match status" value="2"/>
</dbReference>
<evidence type="ECO:0000256" key="3">
    <source>
        <dbReference type="ARBA" id="ARBA00023163"/>
    </source>
</evidence>
<dbReference type="AlphaFoldDB" id="A0A2Z4GCX2"/>
<dbReference type="PANTHER" id="PTHR47893:SF1">
    <property type="entry name" value="REGULATORY PROTEIN PCHR"/>
    <property type="match status" value="1"/>
</dbReference>
<keyword evidence="2" id="KW-0238">DNA-binding</keyword>
<dbReference type="PANTHER" id="PTHR47893">
    <property type="entry name" value="REGULATORY PROTEIN PCHR"/>
    <property type="match status" value="1"/>
</dbReference>
<dbReference type="InterPro" id="IPR053142">
    <property type="entry name" value="PchR_regulatory_protein"/>
</dbReference>
<dbReference type="InterPro" id="IPR018062">
    <property type="entry name" value="HTH_AraC-typ_CS"/>
</dbReference>
<feature type="domain" description="HTH araC/xylS-type" evidence="4">
    <location>
        <begin position="246"/>
        <end position="344"/>
    </location>
</feature>
<dbReference type="GO" id="GO:0003700">
    <property type="term" value="F:DNA-binding transcription factor activity"/>
    <property type="evidence" value="ECO:0007669"/>
    <property type="project" value="InterPro"/>
</dbReference>
<dbReference type="Gene3D" id="1.10.10.60">
    <property type="entry name" value="Homeodomain-like"/>
    <property type="match status" value="1"/>
</dbReference>
<proteinExistence type="predicted"/>
<dbReference type="Proteomes" id="UP000249873">
    <property type="component" value="Chromosome"/>
</dbReference>
<evidence type="ECO:0000313" key="6">
    <source>
        <dbReference type="Proteomes" id="UP000249873"/>
    </source>
</evidence>
<reference evidence="5 6" key="1">
    <citation type="submission" date="2018-05" db="EMBL/GenBank/DDBJ databases">
        <title>Complete genome sequence of Arcticibacterium luteifluviistationis SM1504T, a cytophagaceae bacterium isolated from Arctic surface seawater.</title>
        <authorList>
            <person name="Li Y."/>
            <person name="Qin Q.-L."/>
        </authorList>
    </citation>
    <scope>NUCLEOTIDE SEQUENCE [LARGE SCALE GENOMIC DNA]</scope>
    <source>
        <strain evidence="5 6">SM1504</strain>
    </source>
</reference>
<dbReference type="InterPro" id="IPR009057">
    <property type="entry name" value="Homeodomain-like_sf"/>
</dbReference>
<evidence type="ECO:0000313" key="5">
    <source>
        <dbReference type="EMBL" id="AWV98950.1"/>
    </source>
</evidence>
<dbReference type="KEGG" id="als:DJ013_12525"/>
<evidence type="ECO:0000256" key="1">
    <source>
        <dbReference type="ARBA" id="ARBA00023015"/>
    </source>
</evidence>
<sequence>MVGVIPRKELLSTQKEVMRIEEEDGRRIMYREICVEELLENSYVGDCIRFNTVEVSKKDNAAHISGVDFTTNKLPFKPNTAISISSDEPLIKIHFSLEGTYSYQPLTHIKYLVQIPENHCNMFYYPATEGRELYNEENTKAFELYIKPSVLKELLGTGYKRSLEKLDEAIKNSNTYLHWDKSTFIPPHIRNRILEVLQCPYKGEVRKRYIESSLTILFIEFLLGRESIAVTKDRAKLPNADYLALVKVETYIRKNLQKQLRIIDLAELAGFNATKLKRDFKKVYGLTIFKHITSLRMERAIKLITEEGVPIAQASYEVGFSHPQHFTTAFKRTMGYLPSQLKPTEL</sequence>
<dbReference type="OrthoDB" id="799767at2"/>